<dbReference type="FunFam" id="1.10.10.2830:FF:000001">
    <property type="entry name" value="Chromosome partitioning protein ParB"/>
    <property type="match status" value="1"/>
</dbReference>
<gene>
    <name evidence="5" type="primary">spoOJ</name>
    <name evidence="5" type="ORF">HLVA_08770</name>
</gene>
<feature type="domain" description="ParB-like N-terminal" evidence="4">
    <location>
        <begin position="35"/>
        <end position="124"/>
    </location>
</feature>
<dbReference type="InterPro" id="IPR041468">
    <property type="entry name" value="HTH_ParB/Spo0J"/>
</dbReference>
<proteinExistence type="inferred from homology"/>
<dbReference type="Pfam" id="PF02195">
    <property type="entry name" value="ParB_N"/>
    <property type="match status" value="1"/>
</dbReference>
<dbReference type="SUPFAM" id="SSF109709">
    <property type="entry name" value="KorB DNA-binding domain-like"/>
    <property type="match status" value="1"/>
</dbReference>
<dbReference type="Gene3D" id="3.90.1530.30">
    <property type="match status" value="1"/>
</dbReference>
<evidence type="ECO:0000256" key="3">
    <source>
        <dbReference type="ARBA" id="ARBA00023125"/>
    </source>
</evidence>
<dbReference type="SMART" id="SM00470">
    <property type="entry name" value="ParB"/>
    <property type="match status" value="1"/>
</dbReference>
<keyword evidence="2" id="KW-0159">Chromosome partition</keyword>
<dbReference type="InterPro" id="IPR036086">
    <property type="entry name" value="ParB/Sulfiredoxin_sf"/>
</dbReference>
<comment type="similarity">
    <text evidence="1">Belongs to the ParB family.</text>
</comment>
<evidence type="ECO:0000259" key="4">
    <source>
        <dbReference type="SMART" id="SM00470"/>
    </source>
</evidence>
<dbReference type="GO" id="GO:0003677">
    <property type="term" value="F:DNA binding"/>
    <property type="evidence" value="ECO:0007669"/>
    <property type="project" value="UniProtKB-KW"/>
</dbReference>
<dbReference type="AlphaFoldDB" id="A0AAU9DPF7"/>
<dbReference type="InterPro" id="IPR050336">
    <property type="entry name" value="Chromosome_partition/occlusion"/>
</dbReference>
<keyword evidence="6" id="KW-1185">Reference proteome</keyword>
<dbReference type="SUPFAM" id="SSF110849">
    <property type="entry name" value="ParB/Sulfiredoxin"/>
    <property type="match status" value="1"/>
</dbReference>
<dbReference type="KEGG" id="haby:HLVA_08770"/>
<dbReference type="GO" id="GO:0005694">
    <property type="term" value="C:chromosome"/>
    <property type="evidence" value="ECO:0007669"/>
    <property type="project" value="TreeGrafter"/>
</dbReference>
<dbReference type="GO" id="GO:0045881">
    <property type="term" value="P:positive regulation of sporulation resulting in formation of a cellular spore"/>
    <property type="evidence" value="ECO:0007669"/>
    <property type="project" value="TreeGrafter"/>
</dbReference>
<dbReference type="EMBL" id="AP027059">
    <property type="protein sequence ID" value="BDU50308.1"/>
    <property type="molecule type" value="Genomic_DNA"/>
</dbReference>
<dbReference type="Pfam" id="PF17762">
    <property type="entry name" value="HTH_ParB"/>
    <property type="match status" value="1"/>
</dbReference>
<dbReference type="InterPro" id="IPR057240">
    <property type="entry name" value="ParB_dimer_C"/>
</dbReference>
<reference evidence="5 6" key="1">
    <citation type="submission" date="2022-11" db="EMBL/GenBank/DDBJ databases">
        <title>Haliovirga abyssi gen. nov., sp. nov., a mesophilic fermentative bacterium isolated from the Iheya North hydrothermal field and the proposal of Haliovirgaceae fam. nov.</title>
        <authorList>
            <person name="Miyazaki U."/>
            <person name="Tame A."/>
            <person name="Miyazaki J."/>
            <person name="Takai K."/>
            <person name="Sawayama S."/>
            <person name="Kitajima M."/>
            <person name="Okamoto A."/>
            <person name="Nakagawa S."/>
        </authorList>
    </citation>
    <scope>NUCLEOTIDE SEQUENCE [LARGE SCALE GENOMIC DNA]</scope>
    <source>
        <strain evidence="5 6">IC12</strain>
    </source>
</reference>
<dbReference type="FunFam" id="3.90.1530.30:FF:000001">
    <property type="entry name" value="Chromosome partitioning protein ParB"/>
    <property type="match status" value="1"/>
</dbReference>
<organism evidence="5 6">
    <name type="scientific">Haliovirga abyssi</name>
    <dbReference type="NCBI Taxonomy" id="2996794"/>
    <lineage>
        <taxon>Bacteria</taxon>
        <taxon>Fusobacteriati</taxon>
        <taxon>Fusobacteriota</taxon>
        <taxon>Fusobacteriia</taxon>
        <taxon>Fusobacteriales</taxon>
        <taxon>Haliovirgaceae</taxon>
        <taxon>Haliovirga</taxon>
    </lineage>
</organism>
<evidence type="ECO:0000313" key="5">
    <source>
        <dbReference type="EMBL" id="BDU50308.1"/>
    </source>
</evidence>
<protein>
    <submittedName>
        <fullName evidence="5">Chromosome partitioning protein ParB</fullName>
    </submittedName>
</protein>
<accession>A0AAU9DPF7</accession>
<dbReference type="PANTHER" id="PTHR33375">
    <property type="entry name" value="CHROMOSOME-PARTITIONING PROTEIN PARB-RELATED"/>
    <property type="match status" value="1"/>
</dbReference>
<dbReference type="RefSeq" id="WP_307905240.1">
    <property type="nucleotide sequence ID" value="NZ_AP027059.1"/>
</dbReference>
<dbReference type="NCBIfam" id="TIGR00180">
    <property type="entry name" value="parB_part"/>
    <property type="match status" value="1"/>
</dbReference>
<dbReference type="InterPro" id="IPR004437">
    <property type="entry name" value="ParB/RepB/Spo0J"/>
</dbReference>
<evidence type="ECO:0000313" key="6">
    <source>
        <dbReference type="Proteomes" id="UP001321582"/>
    </source>
</evidence>
<evidence type="ECO:0000256" key="2">
    <source>
        <dbReference type="ARBA" id="ARBA00022829"/>
    </source>
</evidence>
<dbReference type="Gene3D" id="1.10.10.2830">
    <property type="match status" value="1"/>
</dbReference>
<keyword evidence="3" id="KW-0238">DNA-binding</keyword>
<dbReference type="GO" id="GO:0007059">
    <property type="term" value="P:chromosome segregation"/>
    <property type="evidence" value="ECO:0007669"/>
    <property type="project" value="UniProtKB-KW"/>
</dbReference>
<name>A0AAU9DPF7_9FUSO</name>
<dbReference type="CDD" id="cd16393">
    <property type="entry name" value="SPO0J_N"/>
    <property type="match status" value="1"/>
</dbReference>
<sequence length="291" mass="33282">MESSKSSKTRLGKGLNALIKSDKNDSEKNSSNYILEIEIDKVKPNPLQPRKKFDESKIIELASSIKENGILQPIIVREKGDIYEIIAGERRYRASLYLKLEKISVIVKNAAEDESLELAIIENIQREDLNPIEEGEAYQSLIVKYGYTQEVLANKLGKKRSTITNTLRLLKLSTKIKQDIIVGKISSGHARALLSLKDEDEQEKLSNKITKEKLSVRETEKLIKLKKVVKNEKVKHREKSIETIEVEKKLTEYLGAKVRIKKMKDKKGQIVIEYYSNGDLERLLETICITK</sequence>
<dbReference type="InterPro" id="IPR003115">
    <property type="entry name" value="ParB_N"/>
</dbReference>
<evidence type="ECO:0000256" key="1">
    <source>
        <dbReference type="ARBA" id="ARBA00006295"/>
    </source>
</evidence>
<dbReference type="Proteomes" id="UP001321582">
    <property type="component" value="Chromosome"/>
</dbReference>
<dbReference type="Pfam" id="PF23552">
    <property type="entry name" value="ParB_C"/>
    <property type="match status" value="1"/>
</dbReference>
<dbReference type="PANTHER" id="PTHR33375:SF1">
    <property type="entry name" value="CHROMOSOME-PARTITIONING PROTEIN PARB-RELATED"/>
    <property type="match status" value="1"/>
</dbReference>